<dbReference type="AlphaFoldDB" id="A0A1M4XUH1"/>
<dbReference type="HAMAP" id="MF_01539">
    <property type="entry name" value="TmcAL"/>
    <property type="match status" value="1"/>
</dbReference>
<dbReference type="Gene3D" id="3.40.50.620">
    <property type="entry name" value="HUPs"/>
    <property type="match status" value="1"/>
</dbReference>
<feature type="binding site" evidence="1">
    <location>
        <position position="169"/>
    </location>
    <ligand>
        <name>ATP</name>
        <dbReference type="ChEBI" id="CHEBI:30616"/>
    </ligand>
</feature>
<dbReference type="GO" id="GO:0005524">
    <property type="term" value="F:ATP binding"/>
    <property type="evidence" value="ECO:0007669"/>
    <property type="project" value="UniProtKB-KW"/>
</dbReference>
<dbReference type="PANTHER" id="PTHR37825:SF1">
    <property type="entry name" value="TRNA(MET) CYTIDINE ACETATE LIGASE"/>
    <property type="match status" value="1"/>
</dbReference>
<dbReference type="Proteomes" id="UP000184334">
    <property type="component" value="Unassembled WGS sequence"/>
</dbReference>
<feature type="binding site" evidence="1">
    <location>
        <position position="102"/>
    </location>
    <ligand>
        <name>ATP</name>
        <dbReference type="ChEBI" id="CHEBI:30616"/>
    </ligand>
</feature>
<comment type="similarity">
    <text evidence="1">Belongs to the TmcAL family.</text>
</comment>
<dbReference type="EC" id="6.3.4.-" evidence="1"/>
<feature type="binding site" evidence="1">
    <location>
        <position position="194"/>
    </location>
    <ligand>
        <name>ATP</name>
        <dbReference type="ChEBI" id="CHEBI:30616"/>
    </ligand>
</feature>
<evidence type="ECO:0000256" key="1">
    <source>
        <dbReference type="HAMAP-Rule" id="MF_01539"/>
    </source>
</evidence>
<dbReference type="GO" id="GO:0000049">
    <property type="term" value="F:tRNA binding"/>
    <property type="evidence" value="ECO:0007669"/>
    <property type="project" value="UniProtKB-KW"/>
</dbReference>
<comment type="catalytic activity">
    <reaction evidence="1">
        <text>cytidine(34) in elongator tRNA(Met) + acetate + ATP = N(4)-acetylcytidine(34) in elongator tRNA(Met) + AMP + diphosphate</text>
        <dbReference type="Rhea" id="RHEA:58144"/>
        <dbReference type="Rhea" id="RHEA-COMP:10693"/>
        <dbReference type="Rhea" id="RHEA-COMP:10694"/>
        <dbReference type="ChEBI" id="CHEBI:30089"/>
        <dbReference type="ChEBI" id="CHEBI:30616"/>
        <dbReference type="ChEBI" id="CHEBI:33019"/>
        <dbReference type="ChEBI" id="CHEBI:74900"/>
        <dbReference type="ChEBI" id="CHEBI:82748"/>
        <dbReference type="ChEBI" id="CHEBI:456215"/>
    </reaction>
</comment>
<dbReference type="GO" id="GO:0016740">
    <property type="term" value="F:transferase activity"/>
    <property type="evidence" value="ECO:0007669"/>
    <property type="project" value="UniProtKB-KW"/>
</dbReference>
<dbReference type="NCBIfam" id="NF010191">
    <property type="entry name" value="PRK13670.1"/>
    <property type="match status" value="1"/>
</dbReference>
<keyword evidence="3" id="KW-1185">Reference proteome</keyword>
<keyword evidence="1" id="KW-0067">ATP-binding</keyword>
<dbReference type="GO" id="GO:0005737">
    <property type="term" value="C:cytoplasm"/>
    <property type="evidence" value="ECO:0007669"/>
    <property type="project" value="UniProtKB-SubCell"/>
</dbReference>
<dbReference type="Pfam" id="PF05636">
    <property type="entry name" value="HIGH_NTase1"/>
    <property type="match status" value="1"/>
</dbReference>
<keyword evidence="1" id="KW-0547">Nucleotide-binding</keyword>
<dbReference type="PANTHER" id="PTHR37825">
    <property type="entry name" value="TRNA(MET) CYTIDINE ACETATE LIGASE"/>
    <property type="match status" value="1"/>
</dbReference>
<keyword evidence="1" id="KW-0963">Cytoplasm</keyword>
<dbReference type="SUPFAM" id="SSF52374">
    <property type="entry name" value="Nucleotidylyl transferase"/>
    <property type="match status" value="1"/>
</dbReference>
<evidence type="ECO:0000313" key="3">
    <source>
        <dbReference type="Proteomes" id="UP000184334"/>
    </source>
</evidence>
<feature type="binding site" evidence="1">
    <location>
        <begin position="7"/>
        <end position="20"/>
    </location>
    <ligand>
        <name>ATP</name>
        <dbReference type="ChEBI" id="CHEBI:30616"/>
    </ligand>
</feature>
<sequence length="432" mass="50564">MKVLGVIVEYNPFHNGHLYHLKKAKEIVKPDFTIAVMSGNFVQRGEPAILDKFARTEIALNMGIDIVIELPFVYSIQDANGFALGSIGILERTKVVTDIVFGSESADIETLNIISDIIYKQPDKFKNLLKKYLKEGYSFPNARKYALIHFFEKNNILKKEKVLAIEKSNDILGLEYLKALKYYNSKIVPHVIQRQGANYNDEEFKGNFSSATAIRKLWKEEMYELIKESVPQKTYEILKREENLGKAPIFIEDYEISLLSFLRTLNRDDIQEIFGINEGLEQRIIEAAKQSASIIEFYRLVKAKRFTYTRIKRTLLSIYFRLKKDLIYDANKYGPQYLRVLGFTKKGRKLLSVMREQVAYPIIVTPSNYISIIKNIERDLDNKRKEWEIKKNLYFKMIEYDFKVSNVYSMYYKNKEFSRGEIDKKAKIIILK</sequence>
<dbReference type="InterPro" id="IPR014729">
    <property type="entry name" value="Rossmann-like_a/b/a_fold"/>
</dbReference>
<comment type="function">
    <text evidence="1">Catalyzes the formation of N(4)-acetylcytidine (ac(4)C) at the wobble position of elongator tRNA(Met), using acetate and ATP as substrates. First activates an acetate ion to form acetyladenylate (Ac-AMP) and then transfers the acetyl group to tRNA to form ac(4)C34.</text>
</comment>
<dbReference type="GO" id="GO:0016879">
    <property type="term" value="F:ligase activity, forming carbon-nitrogen bonds"/>
    <property type="evidence" value="ECO:0007669"/>
    <property type="project" value="UniProtKB-UniRule"/>
</dbReference>
<protein>
    <recommendedName>
        <fullName evidence="1">tRNA(Met) cytidine acetate ligase</fullName>
        <ecNumber evidence="1">6.3.4.-</ecNumber>
    </recommendedName>
</protein>
<dbReference type="InterPro" id="IPR008513">
    <property type="entry name" value="tRNA(Met)_cyd_acetate_ligase"/>
</dbReference>
<keyword evidence="1" id="KW-0694">RNA-binding</keyword>
<dbReference type="OrthoDB" id="9769796at2"/>
<comment type="caution">
    <text evidence="1">Lacks conserved residue(s) required for the propagation of feature annotation.</text>
</comment>
<keyword evidence="1" id="KW-0819">tRNA processing</keyword>
<organism evidence="2 3">
    <name type="scientific">Marinitoga hydrogenitolerans (strain DSM 16785 / JCM 12826 / AT1271)</name>
    <dbReference type="NCBI Taxonomy" id="1122195"/>
    <lineage>
        <taxon>Bacteria</taxon>
        <taxon>Thermotogati</taxon>
        <taxon>Thermotogota</taxon>
        <taxon>Thermotogae</taxon>
        <taxon>Petrotogales</taxon>
        <taxon>Petrotogaceae</taxon>
        <taxon>Marinitoga</taxon>
    </lineage>
</organism>
<keyword evidence="1" id="KW-0436">Ligase</keyword>
<name>A0A1M4XUH1_MARH1</name>
<gene>
    <name evidence="1" type="primary">tmcAL</name>
    <name evidence="2" type="ORF">SAMN02745164_01518</name>
</gene>
<comment type="subcellular location">
    <subcellularLocation>
        <location evidence="1">Cytoplasm</location>
    </subcellularLocation>
</comment>
<keyword evidence="1" id="KW-0820">tRNA-binding</keyword>
<proteinExistence type="inferred from homology"/>
<dbReference type="GO" id="GO:0006400">
    <property type="term" value="P:tRNA modification"/>
    <property type="evidence" value="ECO:0007669"/>
    <property type="project" value="UniProtKB-UniRule"/>
</dbReference>
<dbReference type="RefSeq" id="WP_072865080.1">
    <property type="nucleotide sequence ID" value="NZ_FQUI01000025.1"/>
</dbReference>
<evidence type="ECO:0000313" key="2">
    <source>
        <dbReference type="EMBL" id="SHE97131.1"/>
    </source>
</evidence>
<dbReference type="EMBL" id="FQUI01000025">
    <property type="protein sequence ID" value="SHE97131.1"/>
    <property type="molecule type" value="Genomic_DNA"/>
</dbReference>
<comment type="caution">
    <text evidence="2">The sequence shown here is derived from an EMBL/GenBank/DDBJ whole genome shotgun (WGS) entry which is preliminary data.</text>
</comment>
<accession>A0A1M4XUH1</accession>
<reference evidence="2" key="1">
    <citation type="submission" date="2016-11" db="EMBL/GenBank/DDBJ databases">
        <authorList>
            <person name="Varghese N."/>
            <person name="Submissions S."/>
        </authorList>
    </citation>
    <scope>NUCLEOTIDE SEQUENCE [LARGE SCALE GENOMIC DNA]</scope>
    <source>
        <strain evidence="2">DSM 16785</strain>
    </source>
</reference>
<dbReference type="STRING" id="1122195.SAMN02745164_01518"/>